<evidence type="ECO:0000313" key="2">
    <source>
        <dbReference type="Proteomes" id="UP000236454"/>
    </source>
</evidence>
<reference evidence="1 2" key="1">
    <citation type="submission" date="2016-10" db="EMBL/GenBank/DDBJ databases">
        <authorList>
            <person name="de Groot N.N."/>
        </authorList>
    </citation>
    <scope>NUCLEOTIDE SEQUENCE [LARGE SCALE GENOMIC DNA]</scope>
    <source>
        <strain evidence="1 2">CGMCC 1.7005</strain>
    </source>
</reference>
<dbReference type="Proteomes" id="UP000236454">
    <property type="component" value="Unassembled WGS sequence"/>
</dbReference>
<dbReference type="EMBL" id="FPAS01000001">
    <property type="protein sequence ID" value="SFT37371.1"/>
    <property type="molecule type" value="Genomic_DNA"/>
</dbReference>
<dbReference type="PROSITE" id="PS51257">
    <property type="entry name" value="PROKAR_LIPOPROTEIN"/>
    <property type="match status" value="1"/>
</dbReference>
<gene>
    <name evidence="1" type="ORF">SAMN05216474_0182</name>
</gene>
<dbReference type="OrthoDB" id="799986at2"/>
<organism evidence="1 2">
    <name type="scientific">Lishizhenia tianjinensis</name>
    <dbReference type="NCBI Taxonomy" id="477690"/>
    <lineage>
        <taxon>Bacteria</taxon>
        <taxon>Pseudomonadati</taxon>
        <taxon>Bacteroidota</taxon>
        <taxon>Flavobacteriia</taxon>
        <taxon>Flavobacteriales</taxon>
        <taxon>Crocinitomicaceae</taxon>
        <taxon>Lishizhenia</taxon>
    </lineage>
</organism>
<sequence>MKKTILYLFPIIFLGCSTTDENTEKSEANSDLFKVTEYGLFEGTELNEHIYFVEFQQHGTLGQMVKYYPLPENLSDTFTFNKEDYFSFPIKYKFNYPTQIDKILNPKDFLYHIRAMAKDKFDEVIARSNDSIKPMLIQLKQVATDSARIVDHNTKEFYLYNFGKALLKDTLPGILNLAYLNVQDSLVEFGGAHRTRQTNLVFSDYFLAFPDLLDEELSVEDSTFIRTNRASQKINYIYQSTSFENENGRISRVMILEEIR</sequence>
<protein>
    <recommendedName>
        <fullName evidence="3">Lipoprotein</fullName>
    </recommendedName>
</protein>
<proteinExistence type="predicted"/>
<evidence type="ECO:0008006" key="3">
    <source>
        <dbReference type="Google" id="ProtNLM"/>
    </source>
</evidence>
<evidence type="ECO:0000313" key="1">
    <source>
        <dbReference type="EMBL" id="SFT37371.1"/>
    </source>
</evidence>
<dbReference type="RefSeq" id="WP_090245287.1">
    <property type="nucleotide sequence ID" value="NZ_FPAS01000001.1"/>
</dbReference>
<name>A0A1I6XH37_9FLAO</name>
<keyword evidence="2" id="KW-1185">Reference proteome</keyword>
<dbReference type="STRING" id="477690.SAMN05216474_0182"/>
<accession>A0A1I6XH37</accession>
<dbReference type="AlphaFoldDB" id="A0A1I6XH37"/>